<dbReference type="Pfam" id="PF01042">
    <property type="entry name" value="Ribonuc_L-PSP"/>
    <property type="match status" value="1"/>
</dbReference>
<protein>
    <submittedName>
        <fullName evidence="2">Uncharacterized protein</fullName>
    </submittedName>
</protein>
<dbReference type="SUPFAM" id="SSF55298">
    <property type="entry name" value="YjgF-like"/>
    <property type="match status" value="1"/>
</dbReference>
<dbReference type="EMBL" id="LT554591">
    <property type="protein sequence ID" value="SAM06461.1"/>
    <property type="molecule type" value="Genomic_DNA"/>
</dbReference>
<dbReference type="STRING" id="4829.A0A163K9X5"/>
<dbReference type="FunFam" id="3.30.1330.40:FF:000001">
    <property type="entry name" value="L-PSP family endoribonuclease"/>
    <property type="match status" value="1"/>
</dbReference>
<dbReference type="CDD" id="cd00448">
    <property type="entry name" value="YjgF_YER057c_UK114_family"/>
    <property type="match status" value="1"/>
</dbReference>
<dbReference type="InterPro" id="IPR006056">
    <property type="entry name" value="RidA"/>
</dbReference>
<dbReference type="Proteomes" id="UP000078561">
    <property type="component" value="Unassembled WGS sequence"/>
</dbReference>
<reference evidence="2" key="1">
    <citation type="submission" date="2016-04" db="EMBL/GenBank/DDBJ databases">
        <authorList>
            <person name="Evans L.H."/>
            <person name="Alamgir A."/>
            <person name="Owens N."/>
            <person name="Weber N.D."/>
            <person name="Virtaneva K."/>
            <person name="Barbian K."/>
            <person name="Babar A."/>
            <person name="Rosenke K."/>
        </authorList>
    </citation>
    <scope>NUCLEOTIDE SEQUENCE [LARGE SCALE GENOMIC DNA]</scope>
    <source>
        <strain evidence="2">CBS 101.48</strain>
    </source>
</reference>
<evidence type="ECO:0000313" key="2">
    <source>
        <dbReference type="EMBL" id="SAM06461.1"/>
    </source>
</evidence>
<dbReference type="InParanoid" id="A0A163K9X5"/>
<dbReference type="PANTHER" id="PTHR11803:SF58">
    <property type="entry name" value="PROTEIN HMF1-RELATED"/>
    <property type="match status" value="1"/>
</dbReference>
<sequence length="132" mass="14262">MSASPVREAVHSDKTAPVGAPYSQAIKYNGLIYLAGTCPVDPQGNHVGIAEKDVTKQTHQVLQNISGLLEDCGSSMAKVLKVNVFIKDMANFKAINDVYATYFPDPKPVRTCVEVARLPLDCLVEIECIAAQ</sequence>
<dbReference type="PANTHER" id="PTHR11803">
    <property type="entry name" value="2-IMINOBUTANOATE/2-IMINOPROPANOATE DEAMINASE RIDA"/>
    <property type="match status" value="1"/>
</dbReference>
<dbReference type="GO" id="GO:0019239">
    <property type="term" value="F:deaminase activity"/>
    <property type="evidence" value="ECO:0007669"/>
    <property type="project" value="TreeGrafter"/>
</dbReference>
<dbReference type="GO" id="GO:0005739">
    <property type="term" value="C:mitochondrion"/>
    <property type="evidence" value="ECO:0007669"/>
    <property type="project" value="TreeGrafter"/>
</dbReference>
<dbReference type="InterPro" id="IPR035959">
    <property type="entry name" value="RutC-like_sf"/>
</dbReference>
<dbReference type="Gene3D" id="3.30.1330.40">
    <property type="entry name" value="RutC-like"/>
    <property type="match status" value="1"/>
</dbReference>
<organism evidence="2">
    <name type="scientific">Absidia glauca</name>
    <name type="common">Pin mould</name>
    <dbReference type="NCBI Taxonomy" id="4829"/>
    <lineage>
        <taxon>Eukaryota</taxon>
        <taxon>Fungi</taxon>
        <taxon>Fungi incertae sedis</taxon>
        <taxon>Mucoromycota</taxon>
        <taxon>Mucoromycotina</taxon>
        <taxon>Mucoromycetes</taxon>
        <taxon>Mucorales</taxon>
        <taxon>Cunninghamellaceae</taxon>
        <taxon>Absidia</taxon>
    </lineage>
</organism>
<dbReference type="AlphaFoldDB" id="A0A163K9X5"/>
<dbReference type="OMA" id="IFLTEFK"/>
<comment type="similarity">
    <text evidence="1">Belongs to the RutC family.</text>
</comment>
<dbReference type="OrthoDB" id="309640at2759"/>
<evidence type="ECO:0000256" key="1">
    <source>
        <dbReference type="ARBA" id="ARBA00010552"/>
    </source>
</evidence>
<accession>A0A163K9X5</accession>
<dbReference type="GO" id="GO:0005829">
    <property type="term" value="C:cytosol"/>
    <property type="evidence" value="ECO:0007669"/>
    <property type="project" value="TreeGrafter"/>
</dbReference>
<evidence type="ECO:0000313" key="3">
    <source>
        <dbReference type="Proteomes" id="UP000078561"/>
    </source>
</evidence>
<dbReference type="InterPro" id="IPR006175">
    <property type="entry name" value="YjgF/YER057c/UK114"/>
</dbReference>
<keyword evidence="3" id="KW-1185">Reference proteome</keyword>
<dbReference type="NCBIfam" id="TIGR00004">
    <property type="entry name" value="Rid family detoxifying hydrolase"/>
    <property type="match status" value="1"/>
</dbReference>
<name>A0A163K9X5_ABSGL</name>
<proteinExistence type="inferred from homology"/>
<gene>
    <name evidence="2" type="primary">ABSGL_12350.1 scaffold 12745</name>
</gene>